<keyword evidence="1" id="KW-1185">Reference proteome</keyword>
<gene>
    <name evidence="2" type="primary">LOC127749630</name>
</gene>
<sequence>MMNYATDFYPRSEEYDRVARAVVTKYPFLGDPIKPGQDEECKAASIRRQLVQRFKTMRLRESKKQVEMFQMKGDETVLLRTKEKYSRRKRALPCPASDTPALLPKAKRRRGLEPVKLMYDEGSDRESVAADRQTLLELCDKREKPHLITGVKEIMARTKLYRRTWTLTVRPLWKEVGTDWPTLRTKDGIYAELQLQRGANFARPISDFLTVRRRRLLLDDLKKNDNAFEIMALANKAAVERGESAHMWQVIAALPHLSMDPKKNYGQWISMEELGDGIPHVLVKPDKNGEWGPGAKFIPMIDGYQASNDKNLSLLECFELLVHVVHLSDIAWNPALAMTWRLLDEEIMGCRDWEPKKFTTNYALCRARFSKIIK</sequence>
<protein>
    <submittedName>
        <fullName evidence="2">Uncharacterized protein LOC127749630</fullName>
    </submittedName>
</protein>
<proteinExistence type="predicted"/>
<evidence type="ECO:0000313" key="1">
    <source>
        <dbReference type="Proteomes" id="UP000504606"/>
    </source>
</evidence>
<reference evidence="2" key="1">
    <citation type="submission" date="2025-08" db="UniProtKB">
        <authorList>
            <consortium name="RefSeq"/>
        </authorList>
    </citation>
    <scope>IDENTIFICATION</scope>
    <source>
        <tissue evidence="2">Whole organism</tissue>
    </source>
</reference>
<dbReference type="KEGG" id="foc:127749630"/>
<dbReference type="RefSeq" id="XP_052124513.1">
    <property type="nucleotide sequence ID" value="XM_052268553.1"/>
</dbReference>
<dbReference type="Proteomes" id="UP000504606">
    <property type="component" value="Unplaced"/>
</dbReference>
<name>A0A9C6UB52_FRAOC</name>
<organism evidence="1 2">
    <name type="scientific">Frankliniella occidentalis</name>
    <name type="common">Western flower thrips</name>
    <name type="synonym">Euthrips occidentalis</name>
    <dbReference type="NCBI Taxonomy" id="133901"/>
    <lineage>
        <taxon>Eukaryota</taxon>
        <taxon>Metazoa</taxon>
        <taxon>Ecdysozoa</taxon>
        <taxon>Arthropoda</taxon>
        <taxon>Hexapoda</taxon>
        <taxon>Insecta</taxon>
        <taxon>Pterygota</taxon>
        <taxon>Neoptera</taxon>
        <taxon>Paraneoptera</taxon>
        <taxon>Thysanoptera</taxon>
        <taxon>Terebrantia</taxon>
        <taxon>Thripoidea</taxon>
        <taxon>Thripidae</taxon>
        <taxon>Frankliniella</taxon>
    </lineage>
</organism>
<accession>A0A9C6UB52</accession>
<dbReference type="GeneID" id="127749630"/>
<dbReference type="AlphaFoldDB" id="A0A9C6UB52"/>
<evidence type="ECO:0000313" key="2">
    <source>
        <dbReference type="RefSeq" id="XP_052124513.1"/>
    </source>
</evidence>